<keyword evidence="6" id="KW-0418">Kinase</keyword>
<keyword evidence="14" id="KW-1185">Reference proteome</keyword>
<evidence type="ECO:0000256" key="2">
    <source>
        <dbReference type="ARBA" id="ARBA00012513"/>
    </source>
</evidence>
<dbReference type="GO" id="GO:0006950">
    <property type="term" value="P:response to stress"/>
    <property type="evidence" value="ECO:0007669"/>
    <property type="project" value="UniProtKB-ARBA"/>
</dbReference>
<dbReference type="SMART" id="SM00220">
    <property type="entry name" value="S_TKc"/>
    <property type="match status" value="1"/>
</dbReference>
<organism evidence="13 14">
    <name type="scientific">Ceratopteris richardii</name>
    <name type="common">Triangle waterfern</name>
    <dbReference type="NCBI Taxonomy" id="49495"/>
    <lineage>
        <taxon>Eukaryota</taxon>
        <taxon>Viridiplantae</taxon>
        <taxon>Streptophyta</taxon>
        <taxon>Embryophyta</taxon>
        <taxon>Tracheophyta</taxon>
        <taxon>Polypodiopsida</taxon>
        <taxon>Polypodiidae</taxon>
        <taxon>Polypodiales</taxon>
        <taxon>Pteridineae</taxon>
        <taxon>Pteridaceae</taxon>
        <taxon>Parkerioideae</taxon>
        <taxon>Ceratopteris</taxon>
    </lineage>
</organism>
<dbReference type="Gene3D" id="1.10.510.10">
    <property type="entry name" value="Transferase(Phosphotransferase) domain 1"/>
    <property type="match status" value="1"/>
</dbReference>
<evidence type="ECO:0000256" key="11">
    <source>
        <dbReference type="SAM" id="MobiDB-lite"/>
    </source>
</evidence>
<dbReference type="InterPro" id="IPR055164">
    <property type="entry name" value="EDR1/CTR1/ARMC3-like_pept-like"/>
</dbReference>
<dbReference type="OrthoDB" id="339325at2759"/>
<reference evidence="13" key="1">
    <citation type="submission" date="2021-08" db="EMBL/GenBank/DDBJ databases">
        <title>WGS assembly of Ceratopteris richardii.</title>
        <authorList>
            <person name="Marchant D.B."/>
            <person name="Chen G."/>
            <person name="Jenkins J."/>
            <person name="Shu S."/>
            <person name="Leebens-Mack J."/>
            <person name="Grimwood J."/>
            <person name="Schmutz J."/>
            <person name="Soltis P."/>
            <person name="Soltis D."/>
            <person name="Chen Z.-H."/>
        </authorList>
    </citation>
    <scope>NUCLEOTIDE SEQUENCE</scope>
    <source>
        <strain evidence="13">Whitten #5841</strain>
        <tissue evidence="13">Leaf</tissue>
    </source>
</reference>
<comment type="caution">
    <text evidence="13">The sequence shown here is derived from an EMBL/GenBank/DDBJ whole genome shotgun (WGS) entry which is preliminary data.</text>
</comment>
<evidence type="ECO:0000256" key="1">
    <source>
        <dbReference type="ARBA" id="ARBA00010507"/>
    </source>
</evidence>
<dbReference type="InterPro" id="IPR001245">
    <property type="entry name" value="Ser-Thr/Tyr_kinase_cat_dom"/>
</dbReference>
<dbReference type="PANTHER" id="PTHR44329">
    <property type="entry name" value="SERINE/THREONINE-PROTEIN KINASE TNNI3K-RELATED"/>
    <property type="match status" value="1"/>
</dbReference>
<evidence type="ECO:0000259" key="12">
    <source>
        <dbReference type="PROSITE" id="PS50011"/>
    </source>
</evidence>
<evidence type="ECO:0000256" key="4">
    <source>
        <dbReference type="ARBA" id="ARBA00022679"/>
    </source>
</evidence>
<comment type="catalytic activity">
    <reaction evidence="8">
        <text>L-threonyl-[protein] + ATP = O-phospho-L-threonyl-[protein] + ADP + H(+)</text>
        <dbReference type="Rhea" id="RHEA:46608"/>
        <dbReference type="Rhea" id="RHEA-COMP:11060"/>
        <dbReference type="Rhea" id="RHEA-COMP:11605"/>
        <dbReference type="ChEBI" id="CHEBI:15378"/>
        <dbReference type="ChEBI" id="CHEBI:30013"/>
        <dbReference type="ChEBI" id="CHEBI:30616"/>
        <dbReference type="ChEBI" id="CHEBI:61977"/>
        <dbReference type="ChEBI" id="CHEBI:456216"/>
        <dbReference type="EC" id="2.7.11.1"/>
    </reaction>
</comment>
<name>A0A8T2UZP3_CERRI</name>
<evidence type="ECO:0000256" key="8">
    <source>
        <dbReference type="ARBA" id="ARBA00047899"/>
    </source>
</evidence>
<dbReference type="EC" id="2.7.11.1" evidence="2"/>
<sequence>MHARSRLDPIRHPDAPSSSSIYSNGVSYADKISRLQQASLTVPKTARNTLASLRDTSLDVPMTAPVCDPYLPAVIPTSSKNIGVLRSAYAGVSVPSPPLSSMMGVESMLSSKEQWKPPEWTSQSSSHIPTSSLNGRSKGYFTQTDKDFVSDDVGTGTIRGTPTMSTLLISNISKPYLPSVEPLQMNENASIVQLAGLRQLPASSANIDHCLPSNRSIDFHFLSRVGVRQDLDESNVTFSYRTALPTREESAGSSTFTDLLSTSFSPPVSFNTSITGSSYQTEIATSTSQGTPMSFAGNTENWMTSSYVASSAHQTEQPYNLQLALALRLVAAAEATEEPYTSISSIKENWISVSSAHLSASATSLRFWVNGTLGYSDRIQNGFYEITGMNPHVWALCNETKDGVSMPSLDVLRKADPLDTSIEVVLFDKRGDPPLRDLENKAKTLSCKSASVADRAGSVGKLVCSLMGGAANVEDAELVSRWRASSSLLKDCFSCSVIPVGSLSVGLCRHRALLYKALADCIDIPCRIIRGCKYCGAVGGTSCIILCENDREMLVDLIRKPGELSNAEPFLKSLQSPVVYSPLRLPQLRSVLKCDLELKKQTIDVSQSGRRKDFKKIGDYMAYNGSASAKLGDKWPVFSTPEKGCKSASVRVAKFGQKPDYGKAGTNTVAVTHDSRAQSKYHSSIVDTSLEYHPGQDEHALNKCTTNHIEDGPTEMHKQGISLTPSNLDLALPLNGLEIAWEELILKERIGAGSFGTVHRADWHGSDVAVKILMEQDFHEEILQEFVREVALMNRMRHPNVVLFMGAVTKRPNFSIVTEYLPRGSLFRLIHRTGAKEMLDEKRRIKMALDVARGMNYLHRLNPPIVHRDLKSPNILVDKTWTVKVCDFGLSRLKGKTFLSSKSAAGTPEWMAPEVLRDEPSNEKSDVYSFGVILWELVTLKQPWSDLSPAQVVGAVGFQNRRLHIPEGIHNELSMLITACFDDDPRKRPSFSTIMECLKNITKITVPAIC</sequence>
<feature type="region of interest" description="Disordered" evidence="11">
    <location>
        <begin position="1"/>
        <end position="22"/>
    </location>
</feature>
<evidence type="ECO:0000256" key="9">
    <source>
        <dbReference type="ARBA" id="ARBA00048679"/>
    </source>
</evidence>
<evidence type="ECO:0000256" key="3">
    <source>
        <dbReference type="ARBA" id="ARBA00022527"/>
    </source>
</evidence>
<dbReference type="InterPro" id="IPR017441">
    <property type="entry name" value="Protein_kinase_ATP_BS"/>
</dbReference>
<evidence type="ECO:0000313" key="13">
    <source>
        <dbReference type="EMBL" id="KAH7438944.1"/>
    </source>
</evidence>
<dbReference type="Pfam" id="PF14381">
    <property type="entry name" value="EDR1_CTR1_ARMC3_pept"/>
    <property type="match status" value="1"/>
</dbReference>
<dbReference type="Pfam" id="PF07714">
    <property type="entry name" value="PK_Tyr_Ser-Thr"/>
    <property type="match status" value="1"/>
</dbReference>
<comment type="catalytic activity">
    <reaction evidence="9">
        <text>L-seryl-[protein] + ATP = O-phospho-L-seryl-[protein] + ADP + H(+)</text>
        <dbReference type="Rhea" id="RHEA:17989"/>
        <dbReference type="Rhea" id="RHEA-COMP:9863"/>
        <dbReference type="Rhea" id="RHEA-COMP:11604"/>
        <dbReference type="ChEBI" id="CHEBI:15378"/>
        <dbReference type="ChEBI" id="CHEBI:29999"/>
        <dbReference type="ChEBI" id="CHEBI:30616"/>
        <dbReference type="ChEBI" id="CHEBI:83421"/>
        <dbReference type="ChEBI" id="CHEBI:456216"/>
        <dbReference type="EC" id="2.7.11.1"/>
    </reaction>
</comment>
<dbReference type="OMA" id="GMNPHIW"/>
<dbReference type="Gene3D" id="3.30.200.20">
    <property type="entry name" value="Phosphorylase Kinase, domain 1"/>
    <property type="match status" value="1"/>
</dbReference>
<keyword evidence="7 10" id="KW-0067">ATP-binding</keyword>
<dbReference type="GO" id="GO:0010182">
    <property type="term" value="P:sugar mediated signaling pathway"/>
    <property type="evidence" value="ECO:0007669"/>
    <property type="project" value="UniProtKB-ARBA"/>
</dbReference>
<dbReference type="FunFam" id="1.10.510.10:FF:000193">
    <property type="entry name" value="Serine/threonine-protein kinase CTR1"/>
    <property type="match status" value="1"/>
</dbReference>
<dbReference type="GO" id="GO:0004674">
    <property type="term" value="F:protein serine/threonine kinase activity"/>
    <property type="evidence" value="ECO:0007669"/>
    <property type="project" value="UniProtKB-KW"/>
</dbReference>
<comment type="similarity">
    <text evidence="1">Belongs to the protein kinase superfamily. TKL Ser/Thr protein kinase family. RAF subfamily.</text>
</comment>
<evidence type="ECO:0000313" key="14">
    <source>
        <dbReference type="Proteomes" id="UP000825935"/>
    </source>
</evidence>
<dbReference type="PROSITE" id="PS00108">
    <property type="entry name" value="PROTEIN_KINASE_ST"/>
    <property type="match status" value="1"/>
</dbReference>
<dbReference type="InterPro" id="IPR051681">
    <property type="entry name" value="Ser/Thr_Kinases-Pseudokinases"/>
</dbReference>
<dbReference type="PANTHER" id="PTHR44329:SF255">
    <property type="entry name" value="OS02G0527600 PROTEIN"/>
    <property type="match status" value="1"/>
</dbReference>
<feature type="region of interest" description="Disordered" evidence="11">
    <location>
        <begin position="116"/>
        <end position="136"/>
    </location>
</feature>
<feature type="compositionally biased region" description="Basic and acidic residues" evidence="11">
    <location>
        <begin position="1"/>
        <end position="14"/>
    </location>
</feature>
<dbReference type="PRINTS" id="PR00109">
    <property type="entry name" value="TYRKINASE"/>
</dbReference>
<dbReference type="FunFam" id="3.30.200.20:FF:000060">
    <property type="entry name" value="Serine/threonine-protein kinase isoform 1"/>
    <property type="match status" value="1"/>
</dbReference>
<dbReference type="SUPFAM" id="SSF56112">
    <property type="entry name" value="Protein kinase-like (PK-like)"/>
    <property type="match status" value="1"/>
</dbReference>
<dbReference type="CDD" id="cd13999">
    <property type="entry name" value="STKc_MAP3K-like"/>
    <property type="match status" value="1"/>
</dbReference>
<feature type="binding site" evidence="10">
    <location>
        <position position="771"/>
    </location>
    <ligand>
        <name>ATP</name>
        <dbReference type="ChEBI" id="CHEBI:30616"/>
    </ligand>
</feature>
<protein>
    <recommendedName>
        <fullName evidence="2">non-specific serine/threonine protein kinase</fullName>
        <ecNumber evidence="2">2.7.11.1</ecNumber>
    </recommendedName>
</protein>
<accession>A0A8T2UZP3</accession>
<dbReference type="InterPro" id="IPR011009">
    <property type="entry name" value="Kinase-like_dom_sf"/>
</dbReference>
<keyword evidence="4" id="KW-0808">Transferase</keyword>
<dbReference type="GO" id="GO:0005524">
    <property type="term" value="F:ATP binding"/>
    <property type="evidence" value="ECO:0007669"/>
    <property type="project" value="UniProtKB-UniRule"/>
</dbReference>
<dbReference type="EMBL" id="CM035409">
    <property type="protein sequence ID" value="KAH7438944.1"/>
    <property type="molecule type" value="Genomic_DNA"/>
</dbReference>
<feature type="compositionally biased region" description="Low complexity" evidence="11">
    <location>
        <begin position="122"/>
        <end position="132"/>
    </location>
</feature>
<dbReference type="PROSITE" id="PS50011">
    <property type="entry name" value="PROTEIN_KINASE_DOM"/>
    <property type="match status" value="1"/>
</dbReference>
<gene>
    <name evidence="13" type="ORF">KP509_04G038100</name>
</gene>
<dbReference type="InterPro" id="IPR000719">
    <property type="entry name" value="Prot_kinase_dom"/>
</dbReference>
<evidence type="ECO:0000256" key="6">
    <source>
        <dbReference type="ARBA" id="ARBA00022777"/>
    </source>
</evidence>
<keyword evidence="3" id="KW-0723">Serine/threonine-protein kinase</keyword>
<keyword evidence="5 10" id="KW-0547">Nucleotide-binding</keyword>
<dbReference type="PROSITE" id="PS00107">
    <property type="entry name" value="PROTEIN_KINASE_ATP"/>
    <property type="match status" value="1"/>
</dbReference>
<evidence type="ECO:0000256" key="10">
    <source>
        <dbReference type="PROSITE-ProRule" id="PRU10141"/>
    </source>
</evidence>
<proteinExistence type="inferred from homology"/>
<evidence type="ECO:0000256" key="7">
    <source>
        <dbReference type="ARBA" id="ARBA00022840"/>
    </source>
</evidence>
<dbReference type="InterPro" id="IPR008271">
    <property type="entry name" value="Ser/Thr_kinase_AS"/>
</dbReference>
<dbReference type="AlphaFoldDB" id="A0A8T2UZP3"/>
<evidence type="ECO:0000256" key="5">
    <source>
        <dbReference type="ARBA" id="ARBA00022741"/>
    </source>
</evidence>
<dbReference type="Proteomes" id="UP000825935">
    <property type="component" value="Chromosome 4"/>
</dbReference>
<feature type="domain" description="Protein kinase" evidence="12">
    <location>
        <begin position="744"/>
        <end position="1009"/>
    </location>
</feature>